<feature type="compositionally biased region" description="Basic and acidic residues" evidence="5">
    <location>
        <begin position="13"/>
        <end position="25"/>
    </location>
</feature>
<feature type="compositionally biased region" description="Basic and acidic residues" evidence="5">
    <location>
        <begin position="399"/>
        <end position="418"/>
    </location>
</feature>
<dbReference type="Gene3D" id="3.30.70.330">
    <property type="match status" value="1"/>
</dbReference>
<accession>A0A226ETF8</accession>
<dbReference type="SUPFAM" id="SSF54928">
    <property type="entry name" value="RNA-binding domain, RBD"/>
    <property type="match status" value="1"/>
</dbReference>
<dbReference type="PANTHER" id="PTHR13112:SF0">
    <property type="entry name" value="FI21285P1"/>
    <property type="match status" value="1"/>
</dbReference>
<keyword evidence="8" id="KW-1185">Reference proteome</keyword>
<evidence type="ECO:0000259" key="6">
    <source>
        <dbReference type="Pfam" id="PF03467"/>
    </source>
</evidence>
<feature type="region of interest" description="Disordered" evidence="5">
    <location>
        <begin position="335"/>
        <end position="824"/>
    </location>
</feature>
<feature type="compositionally biased region" description="Low complexity" evidence="5">
    <location>
        <begin position="460"/>
        <end position="493"/>
    </location>
</feature>
<dbReference type="InterPro" id="IPR035979">
    <property type="entry name" value="RBD_domain_sf"/>
</dbReference>
<dbReference type="EMBL" id="LNIX01000002">
    <property type="protein sequence ID" value="OXA60895.1"/>
    <property type="molecule type" value="Genomic_DNA"/>
</dbReference>
<evidence type="ECO:0000256" key="2">
    <source>
        <dbReference type="ARBA" id="ARBA00005991"/>
    </source>
</evidence>
<feature type="domain" description="UPF3" evidence="6">
    <location>
        <begin position="190"/>
        <end position="355"/>
    </location>
</feature>
<sequence>MDTSPPLEEEQEQKEVVEPATKEFDLVEEIESQAGPSKVTSDPPPVEEEKDSPTMDDATISCRQPTPDDLNPSEINATGGSSSSLVEGSGQTSKILRWGDEMEAEEEEENRNKQRSADNIQEPIMPTIKTTTPIVIEDRDYNSTEEEEDEDDEDDDGRGSDEKANIVTEGGGDDPTNNENSRWAPNIVRPTKVVLRMLPPKLSCQDFLDYVSPLPEYDYVAVDNPDPAWGPNGKSVAHINFLDADDALWFIERFTGYQFIDEDGEGYYGIGDFAMSQKIFRTNKVNQERGKLLETEEWIEFMRKYDSNPFKFWTGAPLPDYDYATAEVMLLEIENKPKRKGPEPTPLTQSILNKKFRREQERQQRKEKERERKRLDRIKRDKDREVDREVKKEKKRDRRDKERRDKREREKLEKDAKAKGMTVTYSKSGQGTRWSRNSGPLAKRKEDDIKEDPEESSPAPDNKPNPTNKPTTSSTTDLPGPSSQGGSNQNNNNKAKEPFPSNKPRFEDKNSRFGKKKPPINNPFSKDVRKFDKPQEENKARFGKPFPTKTDTSTKPASSSGGGSCAGGEDKKNKPESTSTSERKLSTSSIDKPKPKREDNAPGPKGKKSSNAGNSGHGSGDGSAEQVSGDPPTTTKPKTRIVKKIIRVKKVVKSGEEGGSGDANPGDVKIIKRPPGLSSNKGNGNDNNNKPSTAKPSTSSSTTNKSTEAVKKVPSAAPTSDAPVSESNPEKKDEKRRHTRPDMQIYRPGSLRTSTAKDGNKETSSGGGSGGGRNGNGKPPPSRNRDRTDRTDRAAPASSSSNNNANNSRRNSTAKSTENIKEQS</sequence>
<evidence type="ECO:0000313" key="8">
    <source>
        <dbReference type="Proteomes" id="UP000198287"/>
    </source>
</evidence>
<dbReference type="Proteomes" id="UP000198287">
    <property type="component" value="Unassembled WGS sequence"/>
</dbReference>
<evidence type="ECO:0000256" key="1">
    <source>
        <dbReference type="ARBA" id="ARBA00004123"/>
    </source>
</evidence>
<dbReference type="InterPro" id="IPR005120">
    <property type="entry name" value="UPF3_dom"/>
</dbReference>
<name>A0A226ETF8_FOLCA</name>
<evidence type="ECO:0000313" key="7">
    <source>
        <dbReference type="EMBL" id="OXA60895.1"/>
    </source>
</evidence>
<feature type="compositionally biased region" description="Basic and acidic residues" evidence="5">
    <location>
        <begin position="783"/>
        <end position="793"/>
    </location>
</feature>
<dbReference type="GO" id="GO:0045727">
    <property type="term" value="P:positive regulation of translation"/>
    <property type="evidence" value="ECO:0007669"/>
    <property type="project" value="TreeGrafter"/>
</dbReference>
<protein>
    <submittedName>
        <fullName evidence="7">Regulator of nonsense transcripts 3A</fullName>
    </submittedName>
</protein>
<dbReference type="GO" id="GO:0005730">
    <property type="term" value="C:nucleolus"/>
    <property type="evidence" value="ECO:0007669"/>
    <property type="project" value="TreeGrafter"/>
</dbReference>
<dbReference type="GO" id="GO:0000184">
    <property type="term" value="P:nuclear-transcribed mRNA catabolic process, nonsense-mediated decay"/>
    <property type="evidence" value="ECO:0007669"/>
    <property type="project" value="UniProtKB-KW"/>
</dbReference>
<feature type="compositionally biased region" description="Low complexity" evidence="5">
    <location>
        <begin position="794"/>
        <end position="811"/>
    </location>
</feature>
<feature type="compositionally biased region" description="Basic and acidic residues" evidence="5">
    <location>
        <begin position="568"/>
        <end position="600"/>
    </location>
</feature>
<feature type="compositionally biased region" description="Basic and acidic residues" evidence="5">
    <location>
        <begin position="526"/>
        <end position="540"/>
    </location>
</feature>
<dbReference type="OrthoDB" id="18087at2759"/>
<dbReference type="InterPro" id="IPR039722">
    <property type="entry name" value="Upf3"/>
</dbReference>
<feature type="region of interest" description="Disordered" evidence="5">
    <location>
        <begin position="1"/>
        <end position="183"/>
    </location>
</feature>
<comment type="subcellular location">
    <subcellularLocation>
        <location evidence="1">Nucleus</location>
    </subcellularLocation>
</comment>
<organism evidence="7 8">
    <name type="scientific">Folsomia candida</name>
    <name type="common">Springtail</name>
    <dbReference type="NCBI Taxonomy" id="158441"/>
    <lineage>
        <taxon>Eukaryota</taxon>
        <taxon>Metazoa</taxon>
        <taxon>Ecdysozoa</taxon>
        <taxon>Arthropoda</taxon>
        <taxon>Hexapoda</taxon>
        <taxon>Collembola</taxon>
        <taxon>Entomobryomorpha</taxon>
        <taxon>Isotomoidea</taxon>
        <taxon>Isotomidae</taxon>
        <taxon>Proisotominae</taxon>
        <taxon>Folsomia</taxon>
    </lineage>
</organism>
<gene>
    <name evidence="7" type="ORF">Fcan01_04244</name>
</gene>
<reference evidence="7 8" key="1">
    <citation type="submission" date="2015-12" db="EMBL/GenBank/DDBJ databases">
        <title>The genome of Folsomia candida.</title>
        <authorList>
            <person name="Faddeeva A."/>
            <person name="Derks M.F."/>
            <person name="Anvar Y."/>
            <person name="Smit S."/>
            <person name="Van Straalen N."/>
            <person name="Roelofs D."/>
        </authorList>
    </citation>
    <scope>NUCLEOTIDE SEQUENCE [LARGE SCALE GENOMIC DNA]</scope>
    <source>
        <strain evidence="7 8">VU population</strain>
        <tissue evidence="7">Whole body</tissue>
    </source>
</reference>
<evidence type="ECO:0000256" key="5">
    <source>
        <dbReference type="SAM" id="MobiDB-lite"/>
    </source>
</evidence>
<dbReference type="Pfam" id="PF03467">
    <property type="entry name" value="Smg4_UPF3"/>
    <property type="match status" value="1"/>
</dbReference>
<keyword evidence="4" id="KW-0539">Nucleus</keyword>
<feature type="compositionally biased region" description="Low complexity" evidence="5">
    <location>
        <begin position="79"/>
        <end position="93"/>
    </location>
</feature>
<feature type="compositionally biased region" description="Basic and acidic residues" evidence="5">
    <location>
        <begin position="358"/>
        <end position="392"/>
    </location>
</feature>
<dbReference type="PANTHER" id="PTHR13112">
    <property type="entry name" value="UPF3 REGULATOR OF NONSENSE TRANSCRIPTS-LIKE PROTEIN"/>
    <property type="match status" value="1"/>
</dbReference>
<feature type="compositionally biased region" description="Low complexity" evidence="5">
    <location>
        <begin position="123"/>
        <end position="135"/>
    </location>
</feature>
<feature type="compositionally biased region" description="Gly residues" evidence="5">
    <location>
        <begin position="765"/>
        <end position="775"/>
    </location>
</feature>
<evidence type="ECO:0000256" key="3">
    <source>
        <dbReference type="ARBA" id="ARBA00023161"/>
    </source>
</evidence>
<comment type="similarity">
    <text evidence="2">Belongs to the RENT3 family.</text>
</comment>
<dbReference type="GO" id="GO:0003729">
    <property type="term" value="F:mRNA binding"/>
    <property type="evidence" value="ECO:0007669"/>
    <property type="project" value="TreeGrafter"/>
</dbReference>
<feature type="compositionally biased region" description="Polar residues" evidence="5">
    <location>
        <begin position="423"/>
        <end position="438"/>
    </location>
</feature>
<dbReference type="AlphaFoldDB" id="A0A226ETF8"/>
<dbReference type="STRING" id="158441.A0A226ETF8"/>
<feature type="compositionally biased region" description="Acidic residues" evidence="5">
    <location>
        <begin position="143"/>
        <end position="156"/>
    </location>
</feature>
<keyword evidence="3" id="KW-0866">Nonsense-mediated mRNA decay</keyword>
<evidence type="ECO:0000256" key="4">
    <source>
        <dbReference type="ARBA" id="ARBA00023242"/>
    </source>
</evidence>
<dbReference type="GO" id="GO:0005737">
    <property type="term" value="C:cytoplasm"/>
    <property type="evidence" value="ECO:0007669"/>
    <property type="project" value="TreeGrafter"/>
</dbReference>
<dbReference type="InterPro" id="IPR012677">
    <property type="entry name" value="Nucleotide-bd_a/b_plait_sf"/>
</dbReference>
<feature type="compositionally biased region" description="Low complexity" evidence="5">
    <location>
        <begin position="680"/>
        <end position="707"/>
    </location>
</feature>
<dbReference type="OMA" id="YFVGPDW"/>
<proteinExistence type="inferred from homology"/>
<comment type="caution">
    <text evidence="7">The sequence shown here is derived from an EMBL/GenBank/DDBJ whole genome shotgun (WGS) entry which is preliminary data.</text>
</comment>
<feature type="compositionally biased region" description="Basic residues" evidence="5">
    <location>
        <begin position="637"/>
        <end position="652"/>
    </location>
</feature>